<dbReference type="PANTHER" id="PTHR42884">
    <property type="entry name" value="PROPROTEIN CONVERTASE SUBTILISIN/KEXIN-RELATED"/>
    <property type="match status" value="1"/>
</dbReference>
<protein>
    <recommendedName>
        <fullName evidence="6">Peptidase S8/S53 domain-containing protein</fullName>
    </recommendedName>
</protein>
<dbReference type="Gene3D" id="3.40.50.200">
    <property type="entry name" value="Peptidase S8/S53 domain"/>
    <property type="match status" value="1"/>
</dbReference>
<organism evidence="7">
    <name type="scientific">Timema douglasi</name>
    <name type="common">Walking stick</name>
    <dbReference type="NCBI Taxonomy" id="61478"/>
    <lineage>
        <taxon>Eukaryota</taxon>
        <taxon>Metazoa</taxon>
        <taxon>Ecdysozoa</taxon>
        <taxon>Arthropoda</taxon>
        <taxon>Hexapoda</taxon>
        <taxon>Insecta</taxon>
        <taxon>Pterygota</taxon>
        <taxon>Neoptera</taxon>
        <taxon>Polyneoptera</taxon>
        <taxon>Phasmatodea</taxon>
        <taxon>Timematodea</taxon>
        <taxon>Timematoidea</taxon>
        <taxon>Timematidae</taxon>
        <taxon>Timema</taxon>
    </lineage>
</organism>
<evidence type="ECO:0000259" key="6">
    <source>
        <dbReference type="Pfam" id="PF00082"/>
    </source>
</evidence>
<evidence type="ECO:0000313" key="7">
    <source>
        <dbReference type="EMBL" id="CAD7197485.1"/>
    </source>
</evidence>
<proteinExistence type="inferred from homology"/>
<dbReference type="PROSITE" id="PS00137">
    <property type="entry name" value="SUBTILASE_HIS"/>
    <property type="match status" value="1"/>
</dbReference>
<keyword evidence="1" id="KW-0645">Protease</keyword>
<sequence length="118" mass="12185">MCPPNPLPPPRGAALAAGSVTILQRCARQLRGDREGWGGIVTSPLHSSILHYQSITGELMLLQDPLASADINDADADPTPRDNGDNKHGTRCAGEVAATAFNDYCGVGVAYNASIGGG</sequence>
<accession>A0A7R8VFE5</accession>
<dbReference type="InterPro" id="IPR000209">
    <property type="entry name" value="Peptidase_S8/S53_dom"/>
</dbReference>
<dbReference type="SUPFAM" id="SSF52743">
    <property type="entry name" value="Subtilisin-like"/>
    <property type="match status" value="1"/>
</dbReference>
<keyword evidence="4" id="KW-1015">Disulfide bond</keyword>
<dbReference type="InterPro" id="IPR022398">
    <property type="entry name" value="Peptidase_S8_His-AS"/>
</dbReference>
<feature type="domain" description="Peptidase S8/S53" evidence="6">
    <location>
        <begin position="67"/>
        <end position="116"/>
    </location>
</feature>
<comment type="caution">
    <text evidence="5">Lacks conserved residue(s) required for the propagation of feature annotation.</text>
</comment>
<evidence type="ECO:0000256" key="2">
    <source>
        <dbReference type="ARBA" id="ARBA00022801"/>
    </source>
</evidence>
<dbReference type="PANTHER" id="PTHR42884:SF23">
    <property type="entry name" value="FURIN-LIKE PROTEASE 2"/>
    <property type="match status" value="1"/>
</dbReference>
<dbReference type="InterPro" id="IPR036852">
    <property type="entry name" value="Peptidase_S8/S53_dom_sf"/>
</dbReference>
<dbReference type="GO" id="GO:0000139">
    <property type="term" value="C:Golgi membrane"/>
    <property type="evidence" value="ECO:0007669"/>
    <property type="project" value="TreeGrafter"/>
</dbReference>
<dbReference type="GO" id="GO:0005802">
    <property type="term" value="C:trans-Golgi network"/>
    <property type="evidence" value="ECO:0007669"/>
    <property type="project" value="TreeGrafter"/>
</dbReference>
<evidence type="ECO:0000256" key="1">
    <source>
        <dbReference type="ARBA" id="ARBA00022670"/>
    </source>
</evidence>
<dbReference type="AlphaFoldDB" id="A0A7R8VFE5"/>
<keyword evidence="3" id="KW-0720">Serine protease</keyword>
<evidence type="ECO:0000256" key="4">
    <source>
        <dbReference type="ARBA" id="ARBA00023157"/>
    </source>
</evidence>
<dbReference type="GO" id="GO:0016485">
    <property type="term" value="P:protein processing"/>
    <property type="evidence" value="ECO:0007669"/>
    <property type="project" value="TreeGrafter"/>
</dbReference>
<gene>
    <name evidence="7" type="ORF">TDIB3V08_LOCUS3791</name>
</gene>
<dbReference type="Pfam" id="PF00082">
    <property type="entry name" value="Peptidase_S8"/>
    <property type="match status" value="1"/>
</dbReference>
<dbReference type="PROSITE" id="PS51892">
    <property type="entry name" value="SUBTILASE"/>
    <property type="match status" value="1"/>
</dbReference>
<reference evidence="7" key="1">
    <citation type="submission" date="2020-11" db="EMBL/GenBank/DDBJ databases">
        <authorList>
            <person name="Tran Van P."/>
        </authorList>
    </citation>
    <scope>NUCLEOTIDE SEQUENCE</scope>
</reference>
<evidence type="ECO:0000256" key="3">
    <source>
        <dbReference type="ARBA" id="ARBA00022825"/>
    </source>
</evidence>
<comment type="similarity">
    <text evidence="5">Belongs to the peptidase S8 family.</text>
</comment>
<evidence type="ECO:0000256" key="5">
    <source>
        <dbReference type="PROSITE-ProRule" id="PRU01240"/>
    </source>
</evidence>
<dbReference type="GO" id="GO:0004252">
    <property type="term" value="F:serine-type endopeptidase activity"/>
    <property type="evidence" value="ECO:0007669"/>
    <property type="project" value="InterPro"/>
</dbReference>
<keyword evidence="2" id="KW-0378">Hydrolase</keyword>
<name>A0A7R8VFE5_TIMDO</name>
<dbReference type="EMBL" id="OA565673">
    <property type="protein sequence ID" value="CAD7197485.1"/>
    <property type="molecule type" value="Genomic_DNA"/>
</dbReference>